<keyword evidence="2" id="KW-0479">Metal-binding</keyword>
<evidence type="ECO:0000256" key="3">
    <source>
        <dbReference type="ARBA" id="ARBA00022737"/>
    </source>
</evidence>
<dbReference type="SUPFAM" id="SSF57667">
    <property type="entry name" value="beta-beta-alpha zinc fingers"/>
    <property type="match status" value="5"/>
</dbReference>
<dbReference type="Proteomes" id="UP000663854">
    <property type="component" value="Unassembled WGS sequence"/>
</dbReference>
<reference evidence="13" key="1">
    <citation type="submission" date="2021-02" db="EMBL/GenBank/DDBJ databases">
        <authorList>
            <person name="Nowell W R."/>
        </authorList>
    </citation>
    <scope>NUCLEOTIDE SEQUENCE</scope>
</reference>
<feature type="compositionally biased region" description="Acidic residues" evidence="11">
    <location>
        <begin position="65"/>
        <end position="77"/>
    </location>
</feature>
<name>A0A814CF50_9BILA</name>
<evidence type="ECO:0000256" key="8">
    <source>
        <dbReference type="ARBA" id="ARBA00023163"/>
    </source>
</evidence>
<dbReference type="PANTHER" id="PTHR16515:SF49">
    <property type="entry name" value="GASTRULA ZINC FINGER PROTEIN XLCGF49.1-LIKE-RELATED"/>
    <property type="match status" value="1"/>
</dbReference>
<keyword evidence="7" id="KW-0238">DNA-binding</keyword>
<evidence type="ECO:0000256" key="7">
    <source>
        <dbReference type="ARBA" id="ARBA00023125"/>
    </source>
</evidence>
<dbReference type="GO" id="GO:0005634">
    <property type="term" value="C:nucleus"/>
    <property type="evidence" value="ECO:0007669"/>
    <property type="project" value="UniProtKB-SubCell"/>
</dbReference>
<evidence type="ECO:0000256" key="9">
    <source>
        <dbReference type="ARBA" id="ARBA00023242"/>
    </source>
</evidence>
<dbReference type="FunFam" id="3.30.160.60:FF:000130">
    <property type="entry name" value="Spalt-like transcription factor 4"/>
    <property type="match status" value="1"/>
</dbReference>
<feature type="domain" description="C2H2-type" evidence="12">
    <location>
        <begin position="335"/>
        <end position="362"/>
    </location>
</feature>
<comment type="subcellular location">
    <subcellularLocation>
        <location evidence="1">Nucleus</location>
    </subcellularLocation>
</comment>
<dbReference type="GO" id="GO:0010468">
    <property type="term" value="P:regulation of gene expression"/>
    <property type="evidence" value="ECO:0007669"/>
    <property type="project" value="TreeGrafter"/>
</dbReference>
<evidence type="ECO:0000256" key="5">
    <source>
        <dbReference type="ARBA" id="ARBA00022833"/>
    </source>
</evidence>
<dbReference type="FunFam" id="3.30.160.60:FF:000255">
    <property type="entry name" value="Zinc finger and AT-hook domain containing"/>
    <property type="match status" value="1"/>
</dbReference>
<dbReference type="SMART" id="SM00355">
    <property type="entry name" value="ZnF_C2H2"/>
    <property type="match status" value="11"/>
</dbReference>
<evidence type="ECO:0000256" key="6">
    <source>
        <dbReference type="ARBA" id="ARBA00023015"/>
    </source>
</evidence>
<feature type="domain" description="C2H2-type" evidence="12">
    <location>
        <begin position="248"/>
        <end position="275"/>
    </location>
</feature>
<feature type="region of interest" description="Disordered" evidence="11">
    <location>
        <begin position="494"/>
        <end position="518"/>
    </location>
</feature>
<dbReference type="PROSITE" id="PS00028">
    <property type="entry name" value="ZINC_FINGER_C2H2_1"/>
    <property type="match status" value="7"/>
</dbReference>
<evidence type="ECO:0000313" key="14">
    <source>
        <dbReference type="Proteomes" id="UP000663854"/>
    </source>
</evidence>
<evidence type="ECO:0000259" key="12">
    <source>
        <dbReference type="PROSITE" id="PS50157"/>
    </source>
</evidence>
<dbReference type="PROSITE" id="PS50157">
    <property type="entry name" value="ZINC_FINGER_C2H2_2"/>
    <property type="match status" value="11"/>
</dbReference>
<dbReference type="InterPro" id="IPR018881">
    <property type="entry name" value="C2orf69_mit"/>
</dbReference>
<feature type="compositionally biased region" description="Basic and acidic residues" evidence="11">
    <location>
        <begin position="494"/>
        <end position="507"/>
    </location>
</feature>
<comment type="caution">
    <text evidence="13">The sequence shown here is derived from an EMBL/GenBank/DDBJ whole genome shotgun (WGS) entry which is preliminary data.</text>
</comment>
<feature type="domain" description="C2H2-type" evidence="12">
    <location>
        <begin position="305"/>
        <end position="333"/>
    </location>
</feature>
<feature type="compositionally biased region" description="Low complexity" evidence="11">
    <location>
        <begin position="108"/>
        <end position="124"/>
    </location>
</feature>
<protein>
    <recommendedName>
        <fullName evidence="12">C2H2-type domain-containing protein</fullName>
    </recommendedName>
</protein>
<organism evidence="13 14">
    <name type="scientific">Rotaria sordida</name>
    <dbReference type="NCBI Taxonomy" id="392033"/>
    <lineage>
        <taxon>Eukaryota</taxon>
        <taxon>Metazoa</taxon>
        <taxon>Spiralia</taxon>
        <taxon>Gnathifera</taxon>
        <taxon>Rotifera</taxon>
        <taxon>Eurotatoria</taxon>
        <taxon>Bdelloidea</taxon>
        <taxon>Philodinida</taxon>
        <taxon>Philodinidae</taxon>
        <taxon>Rotaria</taxon>
    </lineage>
</organism>
<feature type="compositionally biased region" description="Polar residues" evidence="11">
    <location>
        <begin position="1"/>
        <end position="10"/>
    </location>
</feature>
<dbReference type="Pfam" id="PF10561">
    <property type="entry name" value="C2orf69"/>
    <property type="match status" value="2"/>
</dbReference>
<evidence type="ECO:0000313" key="13">
    <source>
        <dbReference type="EMBL" id="CAF0939370.1"/>
    </source>
</evidence>
<evidence type="ECO:0000256" key="10">
    <source>
        <dbReference type="PROSITE-ProRule" id="PRU00042"/>
    </source>
</evidence>
<feature type="domain" description="C2H2-type" evidence="12">
    <location>
        <begin position="191"/>
        <end position="219"/>
    </location>
</feature>
<dbReference type="Gene3D" id="3.30.160.60">
    <property type="entry name" value="Classic Zinc Finger"/>
    <property type="match status" value="7"/>
</dbReference>
<feature type="domain" description="C2H2-type" evidence="12">
    <location>
        <begin position="363"/>
        <end position="390"/>
    </location>
</feature>
<dbReference type="EMBL" id="CAJNOH010000195">
    <property type="protein sequence ID" value="CAF0939370.1"/>
    <property type="molecule type" value="Genomic_DNA"/>
</dbReference>
<feature type="region of interest" description="Disordered" evidence="11">
    <location>
        <begin position="1"/>
        <end position="84"/>
    </location>
</feature>
<feature type="compositionally biased region" description="Low complexity" evidence="11">
    <location>
        <begin position="420"/>
        <end position="440"/>
    </location>
</feature>
<feature type="domain" description="C2H2-type" evidence="12">
    <location>
        <begin position="471"/>
        <end position="499"/>
    </location>
</feature>
<dbReference type="GO" id="GO:0003677">
    <property type="term" value="F:DNA binding"/>
    <property type="evidence" value="ECO:0007669"/>
    <property type="project" value="UniProtKB-KW"/>
</dbReference>
<dbReference type="FunFam" id="3.30.160.60:FF:000373">
    <property type="entry name" value="Putative transcriptional repressor ctcf"/>
    <property type="match status" value="1"/>
</dbReference>
<feature type="domain" description="C2H2-type" evidence="12">
    <location>
        <begin position="276"/>
        <end position="303"/>
    </location>
</feature>
<gene>
    <name evidence="13" type="ORF">PYM288_LOCUS11501</name>
</gene>
<feature type="domain" description="C2H2-type" evidence="12">
    <location>
        <begin position="220"/>
        <end position="247"/>
    </location>
</feature>
<keyword evidence="9" id="KW-0539">Nucleus</keyword>
<keyword evidence="6" id="KW-0805">Transcription regulation</keyword>
<dbReference type="InterPro" id="IPR013087">
    <property type="entry name" value="Znf_C2H2_type"/>
</dbReference>
<feature type="region of interest" description="Disordered" evidence="11">
    <location>
        <begin position="420"/>
        <end position="442"/>
    </location>
</feature>
<proteinExistence type="predicted"/>
<sequence length="937" mass="108264">MATRTSTRSTKAVKFVDSADDDEGEFDNSSAIRIKNEPKKAKTRGRTRRNQTNDDEDWDARNEQSEEDDENDDESIDNGDVTKKFKTNTVNRSIDSVYDFGEMSNTTRKWSKTTTTPTPQRNSTVSDTGKSMEKLMCSYCNYTTAKKYLLQRHLKSHSTERPHKCAYCDRSFKTTIQLTNHVNTHLGVKPFQCKFCSFSFTTSGELIRHVRYKHTLEKPHRCDECGYATVELSKLRRHIRTHTGEKPYACPHCSYCSPDTFKLKRHLRVHTGERPYQCTICNFRFTQSNSLKAHMLTHQAEKPSFPCSYCPSVMARKSDLRYHIGKQHARQSEPLSCTKCDEDFPDKYSLRMHGKTHKGQTIHSCTHCEFSANTSQQLDDHMNKHRGTRPFQCSECGLMFAARADLRAHVTRTHRNALTPAITSTPTPTTTINSPTTTINHRPQRRAASLQHRFIGVSSGADDDEHQEDDFHCPICHRQFTSARLLDRHTYAVHEPKQDSYDDRDYQTNDIEDDDDDIHDYADDELEEKPKINMNNKNDIHINPLKVEEGITDDEQIINEEEHDLAPNVEDIIENIDDDDDDNNNYEQIPTIKSISSASKKQIGIIRKFDEIDDDDDLSNKRKCNIIRASFKSNDDEKPDFDVFDFTSTTMATKSNHNNYQLLEKLVGYENRKNDVLFFPNSIQSSSNSIVYYFGGDVQDLPERMNISKENRKYQRWNLVSTGEILCRRFLDSSIVIIRPNEMKDGTFARFSNFVPKTDEYGSPISYDTNNLIGLHHLRALDEQIMKQTTSLSDIILVGFSKGCVVLNQLLHELTALRLMKTDVDGLSKFVSRIRTFIWLDSGHNNGNRIMVWPIDENLILTLVHYQIKTEIYVTPFQVNSQNSYKQYHTEHYKKFSKLLLDQSTSLSTNDHKTINKIFFADELPSIDKHFELLTVF</sequence>
<dbReference type="AlphaFoldDB" id="A0A814CF50"/>
<dbReference type="InterPro" id="IPR036236">
    <property type="entry name" value="Znf_C2H2_sf"/>
</dbReference>
<dbReference type="FunFam" id="3.30.160.60:FF:001774">
    <property type="entry name" value="Myoneurin"/>
    <property type="match status" value="1"/>
</dbReference>
<accession>A0A814CF50</accession>
<feature type="domain" description="C2H2-type" evidence="12">
    <location>
        <begin position="135"/>
        <end position="162"/>
    </location>
</feature>
<keyword evidence="5" id="KW-0862">Zinc</keyword>
<keyword evidence="3" id="KW-0677">Repeat</keyword>
<feature type="region of interest" description="Disordered" evidence="11">
    <location>
        <begin position="108"/>
        <end position="127"/>
    </location>
</feature>
<evidence type="ECO:0000256" key="1">
    <source>
        <dbReference type="ARBA" id="ARBA00004123"/>
    </source>
</evidence>
<dbReference type="GO" id="GO:0008270">
    <property type="term" value="F:zinc ion binding"/>
    <property type="evidence" value="ECO:0007669"/>
    <property type="project" value="UniProtKB-KW"/>
</dbReference>
<dbReference type="Pfam" id="PF00096">
    <property type="entry name" value="zf-C2H2"/>
    <property type="match status" value="6"/>
</dbReference>
<dbReference type="PANTHER" id="PTHR16515">
    <property type="entry name" value="PR DOMAIN ZINC FINGER PROTEIN"/>
    <property type="match status" value="1"/>
</dbReference>
<feature type="domain" description="C2H2-type" evidence="12">
    <location>
        <begin position="391"/>
        <end position="419"/>
    </location>
</feature>
<evidence type="ECO:0000256" key="4">
    <source>
        <dbReference type="ARBA" id="ARBA00022771"/>
    </source>
</evidence>
<keyword evidence="8" id="KW-0804">Transcription</keyword>
<keyword evidence="4 10" id="KW-0863">Zinc-finger</keyword>
<evidence type="ECO:0000256" key="11">
    <source>
        <dbReference type="SAM" id="MobiDB-lite"/>
    </source>
</evidence>
<feature type="domain" description="C2H2-type" evidence="12">
    <location>
        <begin position="163"/>
        <end position="190"/>
    </location>
</feature>
<dbReference type="InterPro" id="IPR050331">
    <property type="entry name" value="Zinc_finger"/>
</dbReference>
<evidence type="ECO:0000256" key="2">
    <source>
        <dbReference type="ARBA" id="ARBA00022723"/>
    </source>
</evidence>